<accession>A0AAD7S830</accession>
<proteinExistence type="predicted"/>
<organism evidence="2 3">
    <name type="scientific">Aldrovandia affinis</name>
    <dbReference type="NCBI Taxonomy" id="143900"/>
    <lineage>
        <taxon>Eukaryota</taxon>
        <taxon>Metazoa</taxon>
        <taxon>Chordata</taxon>
        <taxon>Craniata</taxon>
        <taxon>Vertebrata</taxon>
        <taxon>Euteleostomi</taxon>
        <taxon>Actinopterygii</taxon>
        <taxon>Neopterygii</taxon>
        <taxon>Teleostei</taxon>
        <taxon>Notacanthiformes</taxon>
        <taxon>Halosauridae</taxon>
        <taxon>Aldrovandia</taxon>
    </lineage>
</organism>
<dbReference type="EMBL" id="JAINUG010000095">
    <property type="protein sequence ID" value="KAJ8397727.1"/>
    <property type="molecule type" value="Genomic_DNA"/>
</dbReference>
<evidence type="ECO:0000313" key="3">
    <source>
        <dbReference type="Proteomes" id="UP001221898"/>
    </source>
</evidence>
<name>A0AAD7S830_9TELE</name>
<feature type="region of interest" description="Disordered" evidence="1">
    <location>
        <begin position="18"/>
        <end position="70"/>
    </location>
</feature>
<keyword evidence="3" id="KW-1185">Reference proteome</keyword>
<evidence type="ECO:0000256" key="1">
    <source>
        <dbReference type="SAM" id="MobiDB-lite"/>
    </source>
</evidence>
<sequence>MRRRTKQEVCASLGVGSEALRGPTSCLNSPPAAHGSTAADAALPRQRHLINRRGEEGAAHPRDRAASRLKPAATAWLARLTSRAVERCEREGEEAATAGSRFNSTVRGHRRRHVIRRDGKTQTDSGVRVATRQRRSGL</sequence>
<feature type="region of interest" description="Disordered" evidence="1">
    <location>
        <begin position="91"/>
        <end position="138"/>
    </location>
</feature>
<feature type="compositionally biased region" description="Basic and acidic residues" evidence="1">
    <location>
        <begin position="52"/>
        <end position="66"/>
    </location>
</feature>
<dbReference type="AlphaFoldDB" id="A0AAD7S830"/>
<dbReference type="Proteomes" id="UP001221898">
    <property type="component" value="Unassembled WGS sequence"/>
</dbReference>
<reference evidence="2" key="1">
    <citation type="journal article" date="2023" name="Science">
        <title>Genome structures resolve the early diversification of teleost fishes.</title>
        <authorList>
            <person name="Parey E."/>
            <person name="Louis A."/>
            <person name="Montfort J."/>
            <person name="Bouchez O."/>
            <person name="Roques C."/>
            <person name="Iampietro C."/>
            <person name="Lluch J."/>
            <person name="Castinel A."/>
            <person name="Donnadieu C."/>
            <person name="Desvignes T."/>
            <person name="Floi Bucao C."/>
            <person name="Jouanno E."/>
            <person name="Wen M."/>
            <person name="Mejri S."/>
            <person name="Dirks R."/>
            <person name="Jansen H."/>
            <person name="Henkel C."/>
            <person name="Chen W.J."/>
            <person name="Zahm M."/>
            <person name="Cabau C."/>
            <person name="Klopp C."/>
            <person name="Thompson A.W."/>
            <person name="Robinson-Rechavi M."/>
            <person name="Braasch I."/>
            <person name="Lecointre G."/>
            <person name="Bobe J."/>
            <person name="Postlethwait J.H."/>
            <person name="Berthelot C."/>
            <person name="Roest Crollius H."/>
            <person name="Guiguen Y."/>
        </authorList>
    </citation>
    <scope>NUCLEOTIDE SEQUENCE</scope>
    <source>
        <strain evidence="2">NC1722</strain>
    </source>
</reference>
<comment type="caution">
    <text evidence="2">The sequence shown here is derived from an EMBL/GenBank/DDBJ whole genome shotgun (WGS) entry which is preliminary data.</text>
</comment>
<protein>
    <submittedName>
        <fullName evidence="2">Uncharacterized protein</fullName>
    </submittedName>
</protein>
<gene>
    <name evidence="2" type="ORF">AAFF_G00434160</name>
</gene>
<evidence type="ECO:0000313" key="2">
    <source>
        <dbReference type="EMBL" id="KAJ8397727.1"/>
    </source>
</evidence>